<dbReference type="PANTHER" id="PTHR46175:SF5">
    <property type="entry name" value="ADAGIO PROTEIN 1"/>
    <property type="match status" value="1"/>
</dbReference>
<organism evidence="6">
    <name type="scientific">Pseudoscourfieldia marina</name>
    <dbReference type="NCBI Taxonomy" id="41886"/>
    <lineage>
        <taxon>Eukaryota</taxon>
        <taxon>Viridiplantae</taxon>
        <taxon>Chlorophyta</taxon>
        <taxon>Pseudoscourfieldiophyceae</taxon>
        <taxon>Pseudoscourfieldiales</taxon>
        <taxon>Pseudoscourfieldiaceae</taxon>
        <taxon>Pseudoscourfieldia</taxon>
    </lineage>
</organism>
<feature type="compositionally biased region" description="Acidic residues" evidence="3">
    <location>
        <begin position="320"/>
        <end position="329"/>
    </location>
</feature>
<feature type="compositionally biased region" description="Basic and acidic residues" evidence="3">
    <location>
        <begin position="13"/>
        <end position="23"/>
    </location>
</feature>
<dbReference type="InterPro" id="IPR035965">
    <property type="entry name" value="PAS-like_dom_sf"/>
</dbReference>
<dbReference type="SUPFAM" id="SSF81383">
    <property type="entry name" value="F-box domain"/>
    <property type="match status" value="1"/>
</dbReference>
<dbReference type="Pfam" id="PF12937">
    <property type="entry name" value="F-box-like"/>
    <property type="match status" value="1"/>
</dbReference>
<protein>
    <submittedName>
        <fullName evidence="6">Putative LOV domain-containing protein</fullName>
    </submittedName>
</protein>
<feature type="compositionally biased region" description="Low complexity" evidence="3">
    <location>
        <begin position="661"/>
        <end position="676"/>
    </location>
</feature>
<evidence type="ECO:0000259" key="4">
    <source>
        <dbReference type="PROSITE" id="PS50112"/>
    </source>
</evidence>
<feature type="compositionally biased region" description="Polar residues" evidence="3">
    <location>
        <begin position="30"/>
        <end position="40"/>
    </location>
</feature>
<feature type="region of interest" description="Disordered" evidence="3">
    <location>
        <begin position="304"/>
        <end position="330"/>
    </location>
</feature>
<reference evidence="6" key="1">
    <citation type="journal article" date="2016" name="Proc. Natl. Acad. Sci. U.S.A.">
        <title>Functional and topological diversity of LOV domain photoreceptors.</title>
        <authorList>
            <person name="Glantz S.T."/>
            <person name="Carpenter E.J."/>
            <person name="Melkonian M."/>
            <person name="Gardner K.H."/>
            <person name="Boyden E.S."/>
            <person name="Wong G.K."/>
            <person name="Chow B.Y."/>
        </authorList>
    </citation>
    <scope>NUCLEOTIDE SEQUENCE</scope>
    <source>
        <strain evidence="6">JMTE_2000023</strain>
    </source>
</reference>
<dbReference type="AlphaFoldDB" id="A0A126WYF4"/>
<dbReference type="SUPFAM" id="SSF117281">
    <property type="entry name" value="Kelch motif"/>
    <property type="match status" value="1"/>
</dbReference>
<feature type="compositionally biased region" description="Low complexity" evidence="3">
    <location>
        <begin position="105"/>
        <end position="123"/>
    </location>
</feature>
<feature type="region of interest" description="Disordered" evidence="3">
    <location>
        <begin position="1"/>
        <end position="123"/>
    </location>
</feature>
<dbReference type="SUPFAM" id="SSF50965">
    <property type="entry name" value="Galactose oxidase, central domain"/>
    <property type="match status" value="1"/>
</dbReference>
<dbReference type="Gene3D" id="1.20.1280.50">
    <property type="match status" value="1"/>
</dbReference>
<dbReference type="InterPro" id="IPR015915">
    <property type="entry name" value="Kelch-typ_b-propeller"/>
</dbReference>
<dbReference type="InterPro" id="IPR001810">
    <property type="entry name" value="F-box_dom"/>
</dbReference>
<feature type="compositionally biased region" description="Gly residues" evidence="3">
    <location>
        <begin position="677"/>
        <end position="692"/>
    </location>
</feature>
<dbReference type="InterPro" id="IPR011043">
    <property type="entry name" value="Gal_Oxase/kelch_b-propeller"/>
</dbReference>
<dbReference type="Pfam" id="PF24681">
    <property type="entry name" value="Kelch_KLHDC2_KLHL20_DRC7"/>
    <property type="match status" value="2"/>
</dbReference>
<feature type="domain" description="F-box" evidence="5">
    <location>
        <begin position="449"/>
        <end position="495"/>
    </location>
</feature>
<evidence type="ECO:0000256" key="1">
    <source>
        <dbReference type="ARBA" id="ARBA00022543"/>
    </source>
</evidence>
<dbReference type="Gene3D" id="3.30.450.20">
    <property type="entry name" value="PAS domain"/>
    <property type="match status" value="1"/>
</dbReference>
<keyword evidence="1" id="KW-0675">Receptor</keyword>
<feature type="region of interest" description="Disordered" evidence="3">
    <location>
        <begin position="650"/>
        <end position="726"/>
    </location>
</feature>
<dbReference type="GO" id="GO:0009881">
    <property type="term" value="F:photoreceptor activity"/>
    <property type="evidence" value="ECO:0007669"/>
    <property type="project" value="UniProtKB-KW"/>
</dbReference>
<dbReference type="PROSITE" id="PS50112">
    <property type="entry name" value="PAS"/>
    <property type="match status" value="1"/>
</dbReference>
<dbReference type="Gene3D" id="2.120.10.80">
    <property type="entry name" value="Kelch-type beta propeller"/>
    <property type="match status" value="3"/>
</dbReference>
<name>A0A126WYF4_9CHLO</name>
<dbReference type="SUPFAM" id="SSF55785">
    <property type="entry name" value="PYP-like sensor domain (PAS domain)"/>
    <property type="match status" value="1"/>
</dbReference>
<keyword evidence="1" id="KW-0157">Chromophore</keyword>
<feature type="compositionally biased region" description="Low complexity" evidence="3">
    <location>
        <begin position="417"/>
        <end position="436"/>
    </location>
</feature>
<sequence>MANNVQETDEPAEATRRNAQHGDDDGEDTGQPSTSQSQETKANKRRRRHLHGEPNTDMVNHTAPAAAAAAANDGDSPDEHHHPNHQASYQVVPTTTMPPPPPPNNNNNNNSQQITANNNNNNNSSSFYSSSLLSDGLPSFLCGPDIALRRRVDTMLTKRPYSIVVSDSLEPDNPIIFVNRRFEQITGYFAIEILGRNCRFLQYRGPYAAAKHNDVSSAAVSSMRRAVETGEELQVELLNFAKDGRPLKTHLHLLPVHGDSHAPHLVTHMVGMQTFEELVNLDLGKLPPQPPALLRDHRIGFTGSRTVDVYPDPPPASSSGDDDDSSEEDAQPRHLFALPPPQHAIPPIPQTPVAAAASPSIAYNNRAAEAPSVSAAAAATQQQQPAAAAAAPTRTPTITTTTITAMPPTHHHHHHQQQQQQQPAPATTITTTTAAAAPPPSSSSASNVLLPFDRLDDEAALLILSLLDPQSLAKTAMVSRRMRALCDCDRLWQAVFARALGSKATMSLAGPARTLGWRTVTRQVITLEALHWRRRRVDGAVMPARCNFSACAVGMAIVIFGGEGQDTTPLGDVYLLDMAAPNPCWERVITPTDMPSPPGRWGHTLRHLRGSLLVLYGGCGSDGPLTDVWLLDISGGAPRCRRAPRHHRFATAGIHRGDGSGSSSGHSSSPSNENGNGSDGGGSGSDGGNGSDRGGRAARRGGDSSTPPDNGNHLAAQTRRRQGRWIRVDTGDIAPPRRSWHASCAIHGRSLVVFGGCGIDGNLLNDTWVLDIGAIPRDDTSDPAVGMLANVSPPVCHSTWREIEAAWKPPSRLGHSMIVLEDGKLLLFGGLATIGPVRLRSSEAFTIDLEETHKPTWRFVTGSTLPSGATAPGTPPPPRLEHVACRLGDCRVLVFGGSVMPLSGSAGAAQTAAAAPAVPTSPSTAGAAASPPGATTIAATGNAASGVFVLDARAAQPHWRQLAVAGLGPAYAWGHSAVLLGGASIVVIGGYAGEDWLLNDVNELHLTSTVDGDDDVIAAAAAAGAGAGVPAAAVVPAIEPQHANNPQIPAVAAVSVMMADARSWANAALGFRGVQQRE</sequence>
<dbReference type="EMBL" id="KU699636">
    <property type="protein sequence ID" value="AML77552.1"/>
    <property type="molecule type" value="mRNA"/>
</dbReference>
<dbReference type="InterPro" id="IPR036047">
    <property type="entry name" value="F-box-like_dom_sf"/>
</dbReference>
<dbReference type="InterPro" id="IPR000014">
    <property type="entry name" value="PAS"/>
</dbReference>
<evidence type="ECO:0000313" key="6">
    <source>
        <dbReference type="EMBL" id="AML77552.1"/>
    </source>
</evidence>
<dbReference type="Pfam" id="PF13426">
    <property type="entry name" value="PAS_9"/>
    <property type="match status" value="1"/>
</dbReference>
<feature type="region of interest" description="Disordered" evidence="3">
    <location>
        <begin position="374"/>
        <end position="445"/>
    </location>
</feature>
<dbReference type="PANTHER" id="PTHR46175">
    <property type="entry name" value="BACTERIOOPSIN TRANSCRIPTIONAL ACTIVATOR"/>
    <property type="match status" value="1"/>
</dbReference>
<accession>A0A126WYF4</accession>
<keyword evidence="2" id="KW-0716">Sensory transduction</keyword>
<dbReference type="PROSITE" id="PS50181">
    <property type="entry name" value="FBOX"/>
    <property type="match status" value="1"/>
</dbReference>
<keyword evidence="1" id="KW-0600">Photoreceptor protein</keyword>
<feature type="domain" description="PAS" evidence="4">
    <location>
        <begin position="169"/>
        <end position="230"/>
    </location>
</feature>
<feature type="compositionally biased region" description="Low complexity" evidence="3">
    <location>
        <begin position="374"/>
        <end position="408"/>
    </location>
</feature>
<evidence type="ECO:0000256" key="2">
    <source>
        <dbReference type="ARBA" id="ARBA00022606"/>
    </source>
</evidence>
<proteinExistence type="evidence at transcript level"/>
<evidence type="ECO:0000259" key="5">
    <source>
        <dbReference type="PROSITE" id="PS50181"/>
    </source>
</evidence>
<evidence type="ECO:0000256" key="3">
    <source>
        <dbReference type="SAM" id="MobiDB-lite"/>
    </source>
</evidence>